<dbReference type="STRING" id="868131.MSWAN_0625"/>
<dbReference type="EMBL" id="CP002772">
    <property type="protein sequence ID" value="AEG17661.1"/>
    <property type="molecule type" value="Genomic_DNA"/>
</dbReference>
<accession>F6D613</accession>
<dbReference type="InterPro" id="IPR009181">
    <property type="entry name" value="Methan_mark_8"/>
</dbReference>
<name>F6D613_METPW</name>
<dbReference type="eggNOG" id="arCOG04893">
    <property type="taxonomic scope" value="Archaea"/>
</dbReference>
<dbReference type="Pfam" id="PF09872">
    <property type="entry name" value="DUF2099"/>
    <property type="match status" value="1"/>
</dbReference>
<evidence type="ECO:0000313" key="2">
    <source>
        <dbReference type="Proteomes" id="UP000009231"/>
    </source>
</evidence>
<dbReference type="RefSeq" id="WP_013825163.1">
    <property type="nucleotide sequence ID" value="NC_015574.1"/>
</dbReference>
<reference evidence="1 2" key="1">
    <citation type="journal article" date="2014" name="Int. J. Syst. Evol. Microbiol.">
        <title>Methanobacterium paludis sp. nov. and a novel strain of Methanobacterium lacus isolated from northern peatlands.</title>
        <authorList>
            <person name="Cadillo-Quiroz H."/>
            <person name="Brauer S.L."/>
            <person name="Goodson N."/>
            <person name="Yavitt J.B."/>
            <person name="Zinder S.H."/>
        </authorList>
    </citation>
    <scope>NUCLEOTIDE SEQUENCE [LARGE SCALE GENOMIC DNA]</scope>
    <source>
        <strain evidence="2">DSM 25820 / JCM 18151 / SWAN1</strain>
    </source>
</reference>
<evidence type="ECO:0000313" key="1">
    <source>
        <dbReference type="EMBL" id="AEG17661.1"/>
    </source>
</evidence>
<dbReference type="KEGG" id="mew:MSWAN_0625"/>
<dbReference type="NCBIfam" id="TIGR03275">
    <property type="entry name" value="methan_mark_8"/>
    <property type="match status" value="1"/>
</dbReference>
<dbReference type="GeneID" id="10668115"/>
<organism evidence="1 2">
    <name type="scientific">Methanobacterium paludis (strain DSM 25820 / JCM 18151 / SWAN1)</name>
    <dbReference type="NCBI Taxonomy" id="868131"/>
    <lineage>
        <taxon>Archaea</taxon>
        <taxon>Methanobacteriati</taxon>
        <taxon>Methanobacteriota</taxon>
        <taxon>Methanomada group</taxon>
        <taxon>Methanobacteria</taxon>
        <taxon>Methanobacteriales</taxon>
        <taxon>Methanobacteriaceae</taxon>
        <taxon>Methanobacterium</taxon>
    </lineage>
</organism>
<dbReference type="OrthoDB" id="358516at2157"/>
<keyword evidence="2" id="KW-1185">Reference proteome</keyword>
<dbReference type="PIRSF" id="PIRSF004929">
    <property type="entry name" value="UCP004929"/>
    <property type="match status" value="1"/>
</dbReference>
<protein>
    <submittedName>
        <fullName evidence="1">Methanogenesis marker protein 8</fullName>
    </submittedName>
</protein>
<dbReference type="HOGENOM" id="CLU_982163_0_0_2"/>
<dbReference type="Proteomes" id="UP000009231">
    <property type="component" value="Chromosome"/>
</dbReference>
<gene>
    <name evidence="1" type="ordered locus">MSWAN_0625</name>
</gene>
<dbReference type="AlphaFoldDB" id="F6D613"/>
<sequence length="276" mass="30371">MDEHVIEALGKTRIVIRDGKVVEVGEPRINYCPLFDKHRGIKEITSEAAQKNIEFRIKDFGMCTPERKLRMKDFLSFGVSETLGTLLDENIIDCAVIVSEGCGTVIVTEPELVQGMAGRISAFLSTSPITKIIDTIGPENVLNPETAEINQIEGVLKAIKTGYKNIAVSVISAEDSKTLKEIEKKYEGVNIYIFAAHVSGMSKEEAEELFSYADIITGCASKYIKEVGEKRNIFTAGASIPIYGVTESGEKFLKRRIEKIGGLKDKPNAKIPDPLI</sequence>
<proteinExistence type="predicted"/>